<sequence>MEDKYRCKELFGAPRNFVLENYFYEMRCCIQCLQLAPKRVSFQAENALVNNTLEEDLTQFKELRSKLPQNCQVLNVKLFEEYEE</sequence>
<comment type="caution">
    <text evidence="1">The sequence shown here is derived from an EMBL/GenBank/DDBJ whole genome shotgun (WGS) entry which is preliminary data.</text>
</comment>
<evidence type="ECO:0000313" key="1">
    <source>
        <dbReference type="EMBL" id="MFH4980641.1"/>
    </source>
</evidence>
<keyword evidence="2" id="KW-1185">Reference proteome</keyword>
<evidence type="ECO:0000313" key="2">
    <source>
        <dbReference type="Proteomes" id="UP001608902"/>
    </source>
</evidence>
<name>A0ABD6EMY9_9BILA</name>
<reference evidence="1 2" key="1">
    <citation type="submission" date="2024-08" db="EMBL/GenBank/DDBJ databases">
        <title>Gnathostoma spinigerum genome.</title>
        <authorList>
            <person name="Gonzalez-Bertolin B."/>
            <person name="Monzon S."/>
            <person name="Zaballos A."/>
            <person name="Jimenez P."/>
            <person name="Dekumyoy P."/>
            <person name="Varona S."/>
            <person name="Cuesta I."/>
            <person name="Sumanam S."/>
            <person name="Adisakwattana P."/>
            <person name="Gasser R.B."/>
            <person name="Hernandez-Gonzalez A."/>
            <person name="Young N.D."/>
            <person name="Perteguer M.J."/>
        </authorList>
    </citation>
    <scope>NUCLEOTIDE SEQUENCE [LARGE SCALE GENOMIC DNA]</scope>
    <source>
        <strain evidence="1">AL3</strain>
        <tissue evidence="1">Liver</tissue>
    </source>
</reference>
<accession>A0ABD6EMY9</accession>
<dbReference type="Proteomes" id="UP001608902">
    <property type="component" value="Unassembled WGS sequence"/>
</dbReference>
<organism evidence="1 2">
    <name type="scientific">Gnathostoma spinigerum</name>
    <dbReference type="NCBI Taxonomy" id="75299"/>
    <lineage>
        <taxon>Eukaryota</taxon>
        <taxon>Metazoa</taxon>
        <taxon>Ecdysozoa</taxon>
        <taxon>Nematoda</taxon>
        <taxon>Chromadorea</taxon>
        <taxon>Rhabditida</taxon>
        <taxon>Spirurina</taxon>
        <taxon>Gnathostomatomorpha</taxon>
        <taxon>Gnathostomatoidea</taxon>
        <taxon>Gnathostomatidae</taxon>
        <taxon>Gnathostoma</taxon>
    </lineage>
</organism>
<proteinExistence type="predicted"/>
<gene>
    <name evidence="1" type="ORF">AB6A40_007350</name>
</gene>
<dbReference type="AlphaFoldDB" id="A0ABD6EMY9"/>
<protein>
    <submittedName>
        <fullName evidence="1">Uncharacterized protein</fullName>
    </submittedName>
</protein>
<dbReference type="EMBL" id="JBGFUD010005857">
    <property type="protein sequence ID" value="MFH4980641.1"/>
    <property type="molecule type" value="Genomic_DNA"/>
</dbReference>